<gene>
    <name evidence="2" type="ORF">pipiens_008821</name>
</gene>
<protein>
    <recommendedName>
        <fullName evidence="4">VWFC domain-containing protein</fullName>
    </recommendedName>
</protein>
<reference evidence="2 3" key="1">
    <citation type="submission" date="2024-05" db="EMBL/GenBank/DDBJ databases">
        <title>Culex pipiens pipiens assembly and annotation.</title>
        <authorList>
            <person name="Alout H."/>
            <person name="Durand T."/>
        </authorList>
    </citation>
    <scope>NUCLEOTIDE SEQUENCE [LARGE SCALE GENOMIC DNA]</scope>
    <source>
        <strain evidence="2">HA-2024</strain>
        <tissue evidence="2">Whole body</tissue>
    </source>
</reference>
<dbReference type="AlphaFoldDB" id="A0ABD1DFZ5"/>
<feature type="chain" id="PRO_5044760147" description="VWFC domain-containing protein" evidence="1">
    <location>
        <begin position="20"/>
        <end position="277"/>
    </location>
</feature>
<name>A0ABD1DFZ5_CULPP</name>
<accession>A0ABD1DFZ5</accession>
<evidence type="ECO:0000313" key="3">
    <source>
        <dbReference type="Proteomes" id="UP001562425"/>
    </source>
</evidence>
<dbReference type="EMBL" id="JBEHCU010005835">
    <property type="protein sequence ID" value="KAL1398607.1"/>
    <property type="molecule type" value="Genomic_DNA"/>
</dbReference>
<comment type="caution">
    <text evidence="2">The sequence shown here is derived from an EMBL/GenBank/DDBJ whole genome shotgun (WGS) entry which is preliminary data.</text>
</comment>
<dbReference type="Proteomes" id="UP001562425">
    <property type="component" value="Unassembled WGS sequence"/>
</dbReference>
<evidence type="ECO:0000256" key="1">
    <source>
        <dbReference type="SAM" id="SignalP"/>
    </source>
</evidence>
<organism evidence="2 3">
    <name type="scientific">Culex pipiens pipiens</name>
    <name type="common">Northern house mosquito</name>
    <dbReference type="NCBI Taxonomy" id="38569"/>
    <lineage>
        <taxon>Eukaryota</taxon>
        <taxon>Metazoa</taxon>
        <taxon>Ecdysozoa</taxon>
        <taxon>Arthropoda</taxon>
        <taxon>Hexapoda</taxon>
        <taxon>Insecta</taxon>
        <taxon>Pterygota</taxon>
        <taxon>Neoptera</taxon>
        <taxon>Endopterygota</taxon>
        <taxon>Diptera</taxon>
        <taxon>Nematocera</taxon>
        <taxon>Culicoidea</taxon>
        <taxon>Culicidae</taxon>
        <taxon>Culicinae</taxon>
        <taxon>Culicini</taxon>
        <taxon>Culex</taxon>
        <taxon>Culex</taxon>
    </lineage>
</organism>
<keyword evidence="3" id="KW-1185">Reference proteome</keyword>
<dbReference type="Gene3D" id="2.10.70.10">
    <property type="entry name" value="Complement Module, domain 1"/>
    <property type="match status" value="1"/>
</dbReference>
<sequence>MRGTLLFVSTLIFSSPVLACIHPVKHYTTLGCTPSAEFYAEGCPLSYNCPTLYERDPDKCYLLGREYDIGQSVPPEESISSCYFMSCYQNNENKTEFAVAIADCFFPIEPDTCVYQYEPNQCCSTRSVCGDDRENLAKCTVNGRSYYEGERVYLEDRHCQTCVCTRASSGCLEGEVTCQDHLCDFEVFNNKKLLDGAAPVYDDISCCPIDWRLPQDADAVAQCAESYSGNIPNLQCLYGNLTLNQGESLVPSITQEGTYKCSCAIPPLVHCILERNS</sequence>
<evidence type="ECO:0000313" key="2">
    <source>
        <dbReference type="EMBL" id="KAL1398607.1"/>
    </source>
</evidence>
<feature type="signal peptide" evidence="1">
    <location>
        <begin position="1"/>
        <end position="19"/>
    </location>
</feature>
<proteinExistence type="predicted"/>
<evidence type="ECO:0008006" key="4">
    <source>
        <dbReference type="Google" id="ProtNLM"/>
    </source>
</evidence>
<keyword evidence="1" id="KW-0732">Signal</keyword>